<gene>
    <name evidence="1" type="ORF">RCL2_001851300</name>
</gene>
<evidence type="ECO:0000313" key="1">
    <source>
        <dbReference type="EMBL" id="GES91710.1"/>
    </source>
</evidence>
<protein>
    <submittedName>
        <fullName evidence="1">Uncharacterized protein</fullName>
    </submittedName>
</protein>
<evidence type="ECO:0000313" key="2">
    <source>
        <dbReference type="Proteomes" id="UP000615446"/>
    </source>
</evidence>
<dbReference type="EMBL" id="BLAL01000206">
    <property type="protein sequence ID" value="GES91710.1"/>
    <property type="molecule type" value="Genomic_DNA"/>
</dbReference>
<organism evidence="1 2">
    <name type="scientific">Rhizophagus clarus</name>
    <dbReference type="NCBI Taxonomy" id="94130"/>
    <lineage>
        <taxon>Eukaryota</taxon>
        <taxon>Fungi</taxon>
        <taxon>Fungi incertae sedis</taxon>
        <taxon>Mucoromycota</taxon>
        <taxon>Glomeromycotina</taxon>
        <taxon>Glomeromycetes</taxon>
        <taxon>Glomerales</taxon>
        <taxon>Glomeraceae</taxon>
        <taxon>Rhizophagus</taxon>
    </lineage>
</organism>
<reference evidence="1" key="1">
    <citation type="submission" date="2019-10" db="EMBL/GenBank/DDBJ databases">
        <title>Conservation and host-specific expression of non-tandemly repeated heterogenous ribosome RNA gene in arbuscular mycorrhizal fungi.</title>
        <authorList>
            <person name="Maeda T."/>
            <person name="Kobayashi Y."/>
            <person name="Nakagawa T."/>
            <person name="Ezawa T."/>
            <person name="Yamaguchi K."/>
            <person name="Bino T."/>
            <person name="Nishimoto Y."/>
            <person name="Shigenobu S."/>
            <person name="Kawaguchi M."/>
        </authorList>
    </citation>
    <scope>NUCLEOTIDE SEQUENCE</scope>
    <source>
        <strain evidence="1">HR1</strain>
    </source>
</reference>
<sequence>MGNCLGEAALATLLPRSKNLGNLEIDICCPLESQEYDKRHYTRWNYTFYMIERALEIKPQLAHLVSNHQTLKNNWPTEEEWEILNNLELLANDIISASSYPTICEVNGSFCVLRIILS</sequence>
<comment type="caution">
    <text evidence="1">The sequence shown here is derived from an EMBL/GenBank/DDBJ whole genome shotgun (WGS) entry which is preliminary data.</text>
</comment>
<dbReference type="AlphaFoldDB" id="A0A8H3LTP8"/>
<dbReference type="Proteomes" id="UP000615446">
    <property type="component" value="Unassembled WGS sequence"/>
</dbReference>
<name>A0A8H3LTP8_9GLOM</name>
<accession>A0A8H3LTP8</accession>
<proteinExistence type="predicted"/>
<dbReference type="OrthoDB" id="117690at2759"/>